<evidence type="ECO:0000256" key="5">
    <source>
        <dbReference type="ARBA" id="ARBA00023136"/>
    </source>
</evidence>
<dbReference type="Gene3D" id="1.20.1250.20">
    <property type="entry name" value="MFS general substrate transporter like domains"/>
    <property type="match status" value="1"/>
</dbReference>
<accession>A0A6P5A9J1</accession>
<dbReference type="InterPro" id="IPR020846">
    <property type="entry name" value="MFS_dom"/>
</dbReference>
<dbReference type="AlphaFoldDB" id="A0A6P5A9J1"/>
<dbReference type="RefSeq" id="XP_019638431.1">
    <property type="nucleotide sequence ID" value="XM_019782872.1"/>
</dbReference>
<dbReference type="PANTHER" id="PTHR23504:SF15">
    <property type="entry name" value="MAJOR FACILITATOR SUPERFAMILY (MFS) PROFILE DOMAIN-CONTAINING PROTEIN"/>
    <property type="match status" value="1"/>
</dbReference>
<feature type="domain" description="Major facilitator superfamily (MFS) profile" evidence="7">
    <location>
        <begin position="14"/>
        <end position="106"/>
    </location>
</feature>
<dbReference type="GeneID" id="109480640"/>
<feature type="transmembrane region" description="Helical" evidence="6">
    <location>
        <begin position="88"/>
        <end position="105"/>
    </location>
</feature>
<dbReference type="GO" id="GO:0016020">
    <property type="term" value="C:membrane"/>
    <property type="evidence" value="ECO:0007669"/>
    <property type="project" value="UniProtKB-SubCell"/>
</dbReference>
<name>A0A6P5A9J1_BRABE</name>
<gene>
    <name evidence="9" type="primary">LOC109480640</name>
</gene>
<organism evidence="8 9">
    <name type="scientific">Branchiostoma belcheri</name>
    <name type="common">Amphioxus</name>
    <dbReference type="NCBI Taxonomy" id="7741"/>
    <lineage>
        <taxon>Eukaryota</taxon>
        <taxon>Metazoa</taxon>
        <taxon>Chordata</taxon>
        <taxon>Cephalochordata</taxon>
        <taxon>Leptocardii</taxon>
        <taxon>Amphioxiformes</taxon>
        <taxon>Branchiostomatidae</taxon>
        <taxon>Branchiostoma</taxon>
    </lineage>
</organism>
<evidence type="ECO:0000259" key="7">
    <source>
        <dbReference type="PROSITE" id="PS50850"/>
    </source>
</evidence>
<keyword evidence="2" id="KW-0813">Transport</keyword>
<reference evidence="9" key="1">
    <citation type="submission" date="2025-08" db="UniProtKB">
        <authorList>
            <consortium name="RefSeq"/>
        </authorList>
    </citation>
    <scope>IDENTIFICATION</scope>
    <source>
        <tissue evidence="9">Gonad</tissue>
    </source>
</reference>
<dbReference type="Proteomes" id="UP000515135">
    <property type="component" value="Unplaced"/>
</dbReference>
<keyword evidence="3 6" id="KW-0812">Transmembrane</keyword>
<dbReference type="KEGG" id="bbel:109480640"/>
<dbReference type="PROSITE" id="PS50850">
    <property type="entry name" value="MFS"/>
    <property type="match status" value="1"/>
</dbReference>
<evidence type="ECO:0000313" key="9">
    <source>
        <dbReference type="RefSeq" id="XP_019638431.1"/>
    </source>
</evidence>
<dbReference type="InterPro" id="IPR036259">
    <property type="entry name" value="MFS_trans_sf"/>
</dbReference>
<sequence>MADGKASRWTHFPFKQVAVVGGLLFSEDFGGSVIYPILPFLTHDFYSYLKSNQLGYHAGFLTSGHYLGAFLGSLMWGKLADRFGRRPTLLAGSLMMVFILLVFGFR</sequence>
<keyword evidence="5 6" id="KW-0472">Membrane</keyword>
<keyword evidence="8" id="KW-1185">Reference proteome</keyword>
<proteinExistence type="predicted"/>
<evidence type="ECO:0000256" key="2">
    <source>
        <dbReference type="ARBA" id="ARBA00022448"/>
    </source>
</evidence>
<dbReference type="OrthoDB" id="4139357at2759"/>
<dbReference type="GO" id="GO:0022857">
    <property type="term" value="F:transmembrane transporter activity"/>
    <property type="evidence" value="ECO:0007669"/>
    <property type="project" value="InterPro"/>
</dbReference>
<comment type="subcellular location">
    <subcellularLocation>
        <location evidence="1">Membrane</location>
        <topology evidence="1">Multi-pass membrane protein</topology>
    </subcellularLocation>
</comment>
<dbReference type="InterPro" id="IPR011701">
    <property type="entry name" value="MFS"/>
</dbReference>
<evidence type="ECO:0000256" key="1">
    <source>
        <dbReference type="ARBA" id="ARBA00004141"/>
    </source>
</evidence>
<evidence type="ECO:0000256" key="3">
    <source>
        <dbReference type="ARBA" id="ARBA00022692"/>
    </source>
</evidence>
<dbReference type="PANTHER" id="PTHR23504">
    <property type="entry name" value="MAJOR FACILITATOR SUPERFAMILY DOMAIN-CONTAINING PROTEIN 10"/>
    <property type="match status" value="1"/>
</dbReference>
<feature type="transmembrane region" description="Helical" evidence="6">
    <location>
        <begin position="54"/>
        <end position="76"/>
    </location>
</feature>
<dbReference type="Pfam" id="PF07690">
    <property type="entry name" value="MFS_1"/>
    <property type="match status" value="1"/>
</dbReference>
<evidence type="ECO:0000256" key="6">
    <source>
        <dbReference type="SAM" id="Phobius"/>
    </source>
</evidence>
<keyword evidence="4 6" id="KW-1133">Transmembrane helix</keyword>
<evidence type="ECO:0000256" key="4">
    <source>
        <dbReference type="ARBA" id="ARBA00022989"/>
    </source>
</evidence>
<dbReference type="SUPFAM" id="SSF103473">
    <property type="entry name" value="MFS general substrate transporter"/>
    <property type="match status" value="1"/>
</dbReference>
<evidence type="ECO:0000313" key="8">
    <source>
        <dbReference type="Proteomes" id="UP000515135"/>
    </source>
</evidence>
<protein>
    <submittedName>
        <fullName evidence="9">Probable peptide/nitrate transporter At3g43790</fullName>
    </submittedName>
</protein>